<accession>A0A9Q1DJ03</accession>
<keyword evidence="3" id="KW-1185">Reference proteome</keyword>
<sequence>MEEEEACNILQTGVLPLVASSMGLDLGLPHEFCAWRSKNIAGYVRTETHCKHSKNRKEKYRKGRPSKGTRILVNRFRPAGGRGLDRCERLSAPCPPAREQRRRLEGSCRGPPAPPDPTEDRPRPDPTEDRPRPRYD</sequence>
<feature type="region of interest" description="Disordered" evidence="1">
    <location>
        <begin position="49"/>
        <end position="68"/>
    </location>
</feature>
<evidence type="ECO:0000256" key="1">
    <source>
        <dbReference type="SAM" id="MobiDB-lite"/>
    </source>
</evidence>
<reference evidence="2" key="1">
    <citation type="journal article" date="2023" name="Science">
        <title>Genome structures resolve the early diversification of teleost fishes.</title>
        <authorList>
            <person name="Parey E."/>
            <person name="Louis A."/>
            <person name="Montfort J."/>
            <person name="Bouchez O."/>
            <person name="Roques C."/>
            <person name="Iampietro C."/>
            <person name="Lluch J."/>
            <person name="Castinel A."/>
            <person name="Donnadieu C."/>
            <person name="Desvignes T."/>
            <person name="Floi Bucao C."/>
            <person name="Jouanno E."/>
            <person name="Wen M."/>
            <person name="Mejri S."/>
            <person name="Dirks R."/>
            <person name="Jansen H."/>
            <person name="Henkel C."/>
            <person name="Chen W.J."/>
            <person name="Zahm M."/>
            <person name="Cabau C."/>
            <person name="Klopp C."/>
            <person name="Thompson A.W."/>
            <person name="Robinson-Rechavi M."/>
            <person name="Braasch I."/>
            <person name="Lecointre G."/>
            <person name="Bobe J."/>
            <person name="Postlethwait J.H."/>
            <person name="Berthelot C."/>
            <person name="Roest Crollius H."/>
            <person name="Guiguen Y."/>
        </authorList>
    </citation>
    <scope>NUCLEOTIDE SEQUENCE</scope>
    <source>
        <tissue evidence="2">Blood</tissue>
    </source>
</reference>
<dbReference type="OrthoDB" id="10564663at2759"/>
<organism evidence="2 3">
    <name type="scientific">Conger conger</name>
    <name type="common">Conger eel</name>
    <name type="synonym">Muraena conger</name>
    <dbReference type="NCBI Taxonomy" id="82655"/>
    <lineage>
        <taxon>Eukaryota</taxon>
        <taxon>Metazoa</taxon>
        <taxon>Chordata</taxon>
        <taxon>Craniata</taxon>
        <taxon>Vertebrata</taxon>
        <taxon>Euteleostomi</taxon>
        <taxon>Actinopterygii</taxon>
        <taxon>Neopterygii</taxon>
        <taxon>Teleostei</taxon>
        <taxon>Anguilliformes</taxon>
        <taxon>Congridae</taxon>
        <taxon>Conger</taxon>
    </lineage>
</organism>
<dbReference type="Proteomes" id="UP001152803">
    <property type="component" value="Unassembled WGS sequence"/>
</dbReference>
<dbReference type="AlphaFoldDB" id="A0A9Q1DJ03"/>
<dbReference type="EMBL" id="JAFJMO010000007">
    <property type="protein sequence ID" value="KAJ8271924.1"/>
    <property type="molecule type" value="Genomic_DNA"/>
</dbReference>
<evidence type="ECO:0000313" key="3">
    <source>
        <dbReference type="Proteomes" id="UP001152803"/>
    </source>
</evidence>
<feature type="compositionally biased region" description="Basic residues" evidence="1">
    <location>
        <begin position="51"/>
        <end position="67"/>
    </location>
</feature>
<evidence type="ECO:0000313" key="2">
    <source>
        <dbReference type="EMBL" id="KAJ8271924.1"/>
    </source>
</evidence>
<comment type="caution">
    <text evidence="2">The sequence shown here is derived from an EMBL/GenBank/DDBJ whole genome shotgun (WGS) entry which is preliminary data.</text>
</comment>
<gene>
    <name evidence="2" type="ORF">COCON_G00107830</name>
</gene>
<proteinExistence type="predicted"/>
<feature type="compositionally biased region" description="Basic and acidic residues" evidence="1">
    <location>
        <begin position="118"/>
        <end position="136"/>
    </location>
</feature>
<protein>
    <submittedName>
        <fullName evidence="2">Uncharacterized protein</fullName>
    </submittedName>
</protein>
<name>A0A9Q1DJ03_CONCO</name>
<feature type="region of interest" description="Disordered" evidence="1">
    <location>
        <begin position="82"/>
        <end position="136"/>
    </location>
</feature>